<proteinExistence type="predicted"/>
<evidence type="ECO:0000313" key="2">
    <source>
        <dbReference type="Proteomes" id="UP001162992"/>
    </source>
</evidence>
<protein>
    <submittedName>
        <fullName evidence="1">Uncharacterized protein</fullName>
    </submittedName>
</protein>
<comment type="caution">
    <text evidence="1">The sequence shown here is derived from an EMBL/GenBank/DDBJ whole genome shotgun (WGS) entry which is preliminary data.</text>
</comment>
<gene>
    <name evidence="1" type="ORF">O6H91_20G014900</name>
</gene>
<reference evidence="2" key="1">
    <citation type="journal article" date="2024" name="Proc. Natl. Acad. Sci. U.S.A.">
        <title>Extraordinary preservation of gene collinearity over three hundred million years revealed in homosporous lycophytes.</title>
        <authorList>
            <person name="Li C."/>
            <person name="Wickell D."/>
            <person name="Kuo L.Y."/>
            <person name="Chen X."/>
            <person name="Nie B."/>
            <person name="Liao X."/>
            <person name="Peng D."/>
            <person name="Ji J."/>
            <person name="Jenkins J."/>
            <person name="Williams M."/>
            <person name="Shu S."/>
            <person name="Plott C."/>
            <person name="Barry K."/>
            <person name="Rajasekar S."/>
            <person name="Grimwood J."/>
            <person name="Han X."/>
            <person name="Sun S."/>
            <person name="Hou Z."/>
            <person name="He W."/>
            <person name="Dai G."/>
            <person name="Sun C."/>
            <person name="Schmutz J."/>
            <person name="Leebens-Mack J.H."/>
            <person name="Li F.W."/>
            <person name="Wang L."/>
        </authorList>
    </citation>
    <scope>NUCLEOTIDE SEQUENCE [LARGE SCALE GENOMIC DNA]</scope>
    <source>
        <strain evidence="2">cv. PW_Plant_1</strain>
    </source>
</reference>
<accession>A0ACC2AP86</accession>
<sequence>MANIVRKVSIFGCIISIMLLFMIQSTYCRKTQMRAKYQTLHVVAPALDEHEEVDDAVEDVNVQQEGSLTLRLMHRDAVDSHVRMRNLTRQQLLLERIARDEKRLEFIKARIDLAARNGAKPENALVNGTWEASRARFSGPISSGQSLGSGDYIVRLGVGTPTKQMDMIIDTGSDLSWLQCSPCTDCYHEPDPVFSPSRSSSYKQFTCSSTMCQSLGNRGCQRNGCTYELSYDDGSVSSGNLASETFSDGSSSVSNIVFGCGHDNEGDFSGADGLIGLGIGALSFARQIASPLRSSDIEFSYCLPVDSSNGGKSSSSLIFGNSAIPSEGQFTTYLINPSVGPFYYLQLTGISIAGSLLSIPVSTFEIRRDGSGGVILDTGTTVTRLPMSAYVVMRNVFRALTRNLPSASPVSIFDTCYDLSGLQSASIPSVQLHFQDEMDLNLPVTNYMLSVDDDNSIYCLAFAGTAFSEVSIIGNIQQQGYRIAIDGENIRIAFIPGQC</sequence>
<organism evidence="1 2">
    <name type="scientific">Diphasiastrum complanatum</name>
    <name type="common">Issler's clubmoss</name>
    <name type="synonym">Lycopodium complanatum</name>
    <dbReference type="NCBI Taxonomy" id="34168"/>
    <lineage>
        <taxon>Eukaryota</taxon>
        <taxon>Viridiplantae</taxon>
        <taxon>Streptophyta</taxon>
        <taxon>Embryophyta</taxon>
        <taxon>Tracheophyta</taxon>
        <taxon>Lycopodiopsida</taxon>
        <taxon>Lycopodiales</taxon>
        <taxon>Lycopodiaceae</taxon>
        <taxon>Lycopodioideae</taxon>
        <taxon>Diphasiastrum</taxon>
    </lineage>
</organism>
<evidence type="ECO:0000313" key="1">
    <source>
        <dbReference type="EMBL" id="KAJ7518912.1"/>
    </source>
</evidence>
<name>A0ACC2AP86_DIPCM</name>
<dbReference type="Proteomes" id="UP001162992">
    <property type="component" value="Chromosome 20"/>
</dbReference>
<dbReference type="EMBL" id="CM055111">
    <property type="protein sequence ID" value="KAJ7518912.1"/>
    <property type="molecule type" value="Genomic_DNA"/>
</dbReference>
<keyword evidence="2" id="KW-1185">Reference proteome</keyword>